<feature type="compositionally biased region" description="Polar residues" evidence="1">
    <location>
        <begin position="125"/>
        <end position="138"/>
    </location>
</feature>
<feature type="non-terminal residue" evidence="2">
    <location>
        <position position="1"/>
    </location>
</feature>
<evidence type="ECO:0000313" key="3">
    <source>
        <dbReference type="Proteomes" id="UP000275078"/>
    </source>
</evidence>
<proteinExistence type="predicted"/>
<dbReference type="AlphaFoldDB" id="A0A3N4HWP9"/>
<sequence>HQTQPIATDRDSLECAIQKTLKPPRVGRKCASAVPIPGKACTPQAQALLSGMFSCPCGVGTKASDMTAFVFGLTTGNIDTTTNLTCQSSTSKPRRKSCTITAFPGQINHQNVSRNLLRNPHITQTPAQDKNQTTTAPATRTAFGGGKLRHGWGIGDNGFGAGRKARGRHMREGSNFTTLPQVTSGFDRLWLQKLCDLSSGGRLEVSQSPRGRPASIPGNGQHCYICAASADMGGMGAAEARVWRLSVKSATGDAEPQDRSVLWEGHQTAQDNGRQYWEGNQSCISQDVFYGQRKSDSYGRRNY</sequence>
<keyword evidence="3" id="KW-1185">Reference proteome</keyword>
<reference evidence="2 3" key="1">
    <citation type="journal article" date="2018" name="Nat. Ecol. Evol.">
        <title>Pezizomycetes genomes reveal the molecular basis of ectomycorrhizal truffle lifestyle.</title>
        <authorList>
            <person name="Murat C."/>
            <person name="Payen T."/>
            <person name="Noel B."/>
            <person name="Kuo A."/>
            <person name="Morin E."/>
            <person name="Chen J."/>
            <person name="Kohler A."/>
            <person name="Krizsan K."/>
            <person name="Balestrini R."/>
            <person name="Da Silva C."/>
            <person name="Montanini B."/>
            <person name="Hainaut M."/>
            <person name="Levati E."/>
            <person name="Barry K.W."/>
            <person name="Belfiori B."/>
            <person name="Cichocki N."/>
            <person name="Clum A."/>
            <person name="Dockter R.B."/>
            <person name="Fauchery L."/>
            <person name="Guy J."/>
            <person name="Iotti M."/>
            <person name="Le Tacon F."/>
            <person name="Lindquist E.A."/>
            <person name="Lipzen A."/>
            <person name="Malagnac F."/>
            <person name="Mello A."/>
            <person name="Molinier V."/>
            <person name="Miyauchi S."/>
            <person name="Poulain J."/>
            <person name="Riccioni C."/>
            <person name="Rubini A."/>
            <person name="Sitrit Y."/>
            <person name="Splivallo R."/>
            <person name="Traeger S."/>
            <person name="Wang M."/>
            <person name="Zifcakova L."/>
            <person name="Wipf D."/>
            <person name="Zambonelli A."/>
            <person name="Paolocci F."/>
            <person name="Nowrousian M."/>
            <person name="Ottonello S."/>
            <person name="Baldrian P."/>
            <person name="Spatafora J.W."/>
            <person name="Henrissat B."/>
            <person name="Nagy L.G."/>
            <person name="Aury J.M."/>
            <person name="Wincker P."/>
            <person name="Grigoriev I.V."/>
            <person name="Bonfante P."/>
            <person name="Martin F.M."/>
        </authorList>
    </citation>
    <scope>NUCLEOTIDE SEQUENCE [LARGE SCALE GENOMIC DNA]</scope>
    <source>
        <strain evidence="2 3">RN42</strain>
    </source>
</reference>
<gene>
    <name evidence="2" type="ORF">BJ508DRAFT_350203</name>
</gene>
<feature type="region of interest" description="Disordered" evidence="1">
    <location>
        <begin position="125"/>
        <end position="147"/>
    </location>
</feature>
<name>A0A3N4HWP9_ASCIM</name>
<dbReference type="Proteomes" id="UP000275078">
    <property type="component" value="Unassembled WGS sequence"/>
</dbReference>
<dbReference type="EMBL" id="ML119723">
    <property type="protein sequence ID" value="RPA77617.1"/>
    <property type="molecule type" value="Genomic_DNA"/>
</dbReference>
<protein>
    <submittedName>
        <fullName evidence="2">Uncharacterized protein</fullName>
    </submittedName>
</protein>
<organism evidence="2 3">
    <name type="scientific">Ascobolus immersus RN42</name>
    <dbReference type="NCBI Taxonomy" id="1160509"/>
    <lineage>
        <taxon>Eukaryota</taxon>
        <taxon>Fungi</taxon>
        <taxon>Dikarya</taxon>
        <taxon>Ascomycota</taxon>
        <taxon>Pezizomycotina</taxon>
        <taxon>Pezizomycetes</taxon>
        <taxon>Pezizales</taxon>
        <taxon>Ascobolaceae</taxon>
        <taxon>Ascobolus</taxon>
    </lineage>
</organism>
<evidence type="ECO:0000313" key="2">
    <source>
        <dbReference type="EMBL" id="RPA77617.1"/>
    </source>
</evidence>
<evidence type="ECO:0000256" key="1">
    <source>
        <dbReference type="SAM" id="MobiDB-lite"/>
    </source>
</evidence>
<accession>A0A3N4HWP9</accession>